<dbReference type="CDD" id="cd00082">
    <property type="entry name" value="HisKA"/>
    <property type="match status" value="1"/>
</dbReference>
<proteinExistence type="predicted"/>
<dbReference type="PRINTS" id="PR00344">
    <property type="entry name" value="BCTRLSENSOR"/>
</dbReference>
<feature type="compositionally biased region" description="Low complexity" evidence="7">
    <location>
        <begin position="1085"/>
        <end position="1102"/>
    </location>
</feature>
<feature type="region of interest" description="Disordered" evidence="7">
    <location>
        <begin position="1062"/>
        <end position="1102"/>
    </location>
</feature>
<feature type="region of interest" description="Disordered" evidence="7">
    <location>
        <begin position="89"/>
        <end position="146"/>
    </location>
</feature>
<keyword evidence="12" id="KW-1185">Reference proteome</keyword>
<feature type="compositionally biased region" description="Pro residues" evidence="7">
    <location>
        <begin position="1073"/>
        <end position="1084"/>
    </location>
</feature>
<keyword evidence="3 6" id="KW-0597">Phosphoprotein</keyword>
<comment type="catalytic activity">
    <reaction evidence="1">
        <text>ATP + protein L-histidine = ADP + protein N-phospho-L-histidine.</text>
        <dbReference type="EC" id="2.7.13.3"/>
    </reaction>
</comment>
<dbReference type="SUPFAM" id="SSF55874">
    <property type="entry name" value="ATPase domain of HSP90 chaperone/DNA topoisomerase II/histidine kinase"/>
    <property type="match status" value="1"/>
</dbReference>
<accession>D8Q1Q8</accession>
<dbReference type="InterPro" id="IPR003594">
    <property type="entry name" value="HATPase_dom"/>
</dbReference>
<dbReference type="GO" id="GO:0000155">
    <property type="term" value="F:phosphorelay sensor kinase activity"/>
    <property type="evidence" value="ECO:0007669"/>
    <property type="project" value="InterPro"/>
</dbReference>
<keyword evidence="4" id="KW-0808">Transferase</keyword>
<dbReference type="Proteomes" id="UP000007431">
    <property type="component" value="Unassembled WGS sequence"/>
</dbReference>
<feature type="compositionally biased region" description="Polar residues" evidence="7">
    <location>
        <begin position="869"/>
        <end position="885"/>
    </location>
</feature>
<evidence type="ECO:0000256" key="7">
    <source>
        <dbReference type="SAM" id="MobiDB-lite"/>
    </source>
</evidence>
<dbReference type="InterPro" id="IPR036890">
    <property type="entry name" value="HATPase_C_sf"/>
</dbReference>
<dbReference type="SMART" id="SM00387">
    <property type="entry name" value="HATPase_c"/>
    <property type="match status" value="1"/>
</dbReference>
<feature type="region of interest" description="Disordered" evidence="7">
    <location>
        <begin position="754"/>
        <end position="813"/>
    </location>
</feature>
<reference evidence="11 12" key="1">
    <citation type="journal article" date="2010" name="Nat. Biotechnol.">
        <title>Genome sequence of the model mushroom Schizophyllum commune.</title>
        <authorList>
            <person name="Ohm R.A."/>
            <person name="de Jong J.F."/>
            <person name="Lugones L.G."/>
            <person name="Aerts A."/>
            <person name="Kothe E."/>
            <person name="Stajich J.E."/>
            <person name="de Vries R.P."/>
            <person name="Record E."/>
            <person name="Levasseur A."/>
            <person name="Baker S.E."/>
            <person name="Bartholomew K.A."/>
            <person name="Coutinho P.M."/>
            <person name="Erdmann S."/>
            <person name="Fowler T.J."/>
            <person name="Gathman A.C."/>
            <person name="Lombard V."/>
            <person name="Henrissat B."/>
            <person name="Knabe N."/>
            <person name="Kuees U."/>
            <person name="Lilly W.W."/>
            <person name="Lindquist E."/>
            <person name="Lucas S."/>
            <person name="Magnuson J.K."/>
            <person name="Piumi F."/>
            <person name="Raudaskoski M."/>
            <person name="Salamov A."/>
            <person name="Schmutz J."/>
            <person name="Schwarze F.W.M.R."/>
            <person name="vanKuyk P.A."/>
            <person name="Horton J.S."/>
            <person name="Grigoriev I.V."/>
            <person name="Woesten H.A.B."/>
        </authorList>
    </citation>
    <scope>NUCLEOTIDE SEQUENCE [LARGE SCALE GENOMIC DNA]</scope>
    <source>
        <strain evidence="12">H4-8 / FGSC 9210</strain>
    </source>
</reference>
<keyword evidence="8" id="KW-0812">Transmembrane</keyword>
<evidence type="ECO:0000313" key="11">
    <source>
        <dbReference type="EMBL" id="EFI97984.1"/>
    </source>
</evidence>
<dbReference type="Pfam" id="PF00072">
    <property type="entry name" value="Response_reg"/>
    <property type="match status" value="1"/>
</dbReference>
<dbReference type="STRING" id="578458.D8Q1Q8"/>
<dbReference type="InParanoid" id="D8Q1Q8"/>
<dbReference type="SMART" id="SM00448">
    <property type="entry name" value="REC"/>
    <property type="match status" value="1"/>
</dbReference>
<feature type="modified residue" description="4-aspartylphosphate" evidence="6">
    <location>
        <position position="994"/>
    </location>
</feature>
<keyword evidence="5 11" id="KW-0418">Kinase</keyword>
<evidence type="ECO:0000256" key="8">
    <source>
        <dbReference type="SAM" id="Phobius"/>
    </source>
</evidence>
<feature type="transmembrane region" description="Helical" evidence="8">
    <location>
        <begin position="296"/>
        <end position="314"/>
    </location>
</feature>
<evidence type="ECO:0000256" key="3">
    <source>
        <dbReference type="ARBA" id="ARBA00022553"/>
    </source>
</evidence>
<dbReference type="InterPro" id="IPR004358">
    <property type="entry name" value="Sig_transdc_His_kin-like_C"/>
</dbReference>
<feature type="compositionally biased region" description="Polar residues" evidence="7">
    <location>
        <begin position="129"/>
        <end position="139"/>
    </location>
</feature>
<dbReference type="InterPro" id="IPR003661">
    <property type="entry name" value="HisK_dim/P_dom"/>
</dbReference>
<dbReference type="InterPro" id="IPR005467">
    <property type="entry name" value="His_kinase_dom"/>
</dbReference>
<dbReference type="Gene3D" id="3.40.50.2300">
    <property type="match status" value="1"/>
</dbReference>
<sequence length="1102" mass="122014">MIDRTPSSSQLEPSKTRPRKSSLAAMLPLPVLSARQVDDDERREALSATLLRKSKSALRNIRSLILTDSPPSSQIIDPPFPLEDKIHSAATKPRNEPRPQTSVDSSVEVDEVIVDKLDEAETSTDSNEDSWSPPGTSSMPFEESDQRDGLANDMALNPPTFKQRALRAVGRFFTRRFGDEETESNYIDDQWYATRNLRFLAAVWFIVVWALGIGFAHPLHVLMDKIWYYGVGLICAFAPTFLIVARWHKKHPILYQIVVCVSTWSWSFYVILAMYFCGFYDTGRHHTYFSCDGKDYIAAFYYFTALQTTALFGLNLHRLPALLGMVSFFVVSMALIVPDHHTWTRSMINFLVFHIFLLILHYHREDSERRLFKMRTRLRKQYRDVVAAQYQRTKAYESKARLTSYVFHDKVPLNVAFLAVQNIEATGVIDDQSREDFEALKGGLSNMSQVLNDVLDFGRFEFANAPFAFHQAVRSLIVPLEIATNARNLKFKVNVDPNIDKVARHAAYRALGKTPEELDERERNDQYDGFVVGDQARLRQVITNLTSNACKFTPEGGSLTLTTRLLKPQRDPLSTMRTDSTVVEDVNGQAPLSTVHLEEHNRGMGSVSLSDADRILVRVEISDTGVGIKREDIMQGKLFSPFNQTSLGIQQGGKGSGLGLALVRSIVKQWGGRLGVKSKVGEGSTFWFDVPLGVGNRIPRKDLQVLMADVPGKDPVADGSGHEPYALRPSQIKLSEAQSSAAMKGLMEQAGHVNISLPPSRRGGHARRPSAQLRRGSQVSSSLWTSCSPSSMDDSGVAGSHRRKSDASGSYFPEGAEAVREDAARLREDGVAVWKDGVAREDSGLTVRAYGETFPDAAQAKGDAAYASGETSRANGSVAQDDTPASSSLRSRPSPSPSGLPVLVVEDDDVTRSVMVRTLQRLGCDVTTAYDGMNALEVLGVPVPVGTPGSTGTPWSEKGLDEFERRFTETGAADSIHGEPREAEEGPFALVLLDNQMPRLFGTKVAKYLRRARRRDFVVGLTGNAMVQDQKEFIDAGVDRVYTKPTTKDTLLEVLAAARERRKARTTPINIPMRPPPELRPPPASSSSRSQSSSRSDLPPSQ</sequence>
<evidence type="ECO:0000259" key="10">
    <source>
        <dbReference type="PROSITE" id="PS50110"/>
    </source>
</evidence>
<dbReference type="CDD" id="cd17546">
    <property type="entry name" value="REC_hyHK_CKI1_RcsC-like"/>
    <property type="match status" value="1"/>
</dbReference>
<dbReference type="eggNOG" id="KOG0519">
    <property type="taxonomic scope" value="Eukaryota"/>
</dbReference>
<feature type="compositionally biased region" description="Polar residues" evidence="7">
    <location>
        <begin position="1"/>
        <end position="13"/>
    </location>
</feature>
<feature type="compositionally biased region" description="Low complexity" evidence="7">
    <location>
        <begin position="886"/>
        <end position="903"/>
    </location>
</feature>
<evidence type="ECO:0000313" key="12">
    <source>
        <dbReference type="Proteomes" id="UP000007431"/>
    </source>
</evidence>
<evidence type="ECO:0000259" key="9">
    <source>
        <dbReference type="PROSITE" id="PS50109"/>
    </source>
</evidence>
<dbReference type="EMBL" id="GL377305">
    <property type="protein sequence ID" value="EFI97984.1"/>
    <property type="molecule type" value="Genomic_DNA"/>
</dbReference>
<dbReference type="PROSITE" id="PS50109">
    <property type="entry name" value="HIS_KIN"/>
    <property type="match status" value="1"/>
</dbReference>
<keyword evidence="8" id="KW-0472">Membrane</keyword>
<evidence type="ECO:0000256" key="6">
    <source>
        <dbReference type="PROSITE-ProRule" id="PRU00169"/>
    </source>
</evidence>
<dbReference type="PANTHER" id="PTHR43047">
    <property type="entry name" value="TWO-COMPONENT HISTIDINE PROTEIN KINASE"/>
    <property type="match status" value="1"/>
</dbReference>
<feature type="transmembrane region" description="Helical" evidence="8">
    <location>
        <begin position="226"/>
        <end position="245"/>
    </location>
</feature>
<feature type="domain" description="Response regulatory" evidence="10">
    <location>
        <begin position="901"/>
        <end position="1059"/>
    </location>
</feature>
<dbReference type="PROSITE" id="PS50110">
    <property type="entry name" value="RESPONSE_REGULATORY"/>
    <property type="match status" value="1"/>
</dbReference>
<dbReference type="Gene3D" id="3.30.565.10">
    <property type="entry name" value="Histidine kinase-like ATPase, C-terminal domain"/>
    <property type="match status" value="1"/>
</dbReference>
<name>D8Q1Q8_SCHCM</name>
<evidence type="ECO:0000256" key="1">
    <source>
        <dbReference type="ARBA" id="ARBA00000085"/>
    </source>
</evidence>
<dbReference type="OMA" id="VDDDMIT"/>
<dbReference type="GO" id="GO:0005886">
    <property type="term" value="C:plasma membrane"/>
    <property type="evidence" value="ECO:0007669"/>
    <property type="project" value="TreeGrafter"/>
</dbReference>
<dbReference type="AlphaFoldDB" id="D8Q1Q8"/>
<feature type="domain" description="Histidine kinase" evidence="9">
    <location>
        <begin position="404"/>
        <end position="694"/>
    </location>
</feature>
<evidence type="ECO:0000256" key="4">
    <source>
        <dbReference type="ARBA" id="ARBA00022679"/>
    </source>
</evidence>
<dbReference type="PANTHER" id="PTHR43047:SF66">
    <property type="entry name" value="HISKA"/>
    <property type="match status" value="1"/>
</dbReference>
<gene>
    <name evidence="11" type="ORF">SCHCODRAFT_269982</name>
</gene>
<feature type="transmembrane region" description="Helical" evidence="8">
    <location>
        <begin position="257"/>
        <end position="276"/>
    </location>
</feature>
<dbReference type="InterPro" id="IPR001789">
    <property type="entry name" value="Sig_transdc_resp-reg_receiver"/>
</dbReference>
<feature type="compositionally biased region" description="Low complexity" evidence="7">
    <location>
        <begin position="780"/>
        <end position="791"/>
    </location>
</feature>
<evidence type="ECO:0000256" key="2">
    <source>
        <dbReference type="ARBA" id="ARBA00012438"/>
    </source>
</evidence>
<protein>
    <recommendedName>
        <fullName evidence="2">histidine kinase</fullName>
        <ecNumber evidence="2">2.7.13.3</ecNumber>
    </recommendedName>
</protein>
<feature type="region of interest" description="Disordered" evidence="7">
    <location>
        <begin position="1"/>
        <end position="27"/>
    </location>
</feature>
<dbReference type="HOGENOM" id="CLU_006108_0_0_1"/>
<dbReference type="Pfam" id="PF02518">
    <property type="entry name" value="HATPase_c"/>
    <property type="match status" value="1"/>
</dbReference>
<dbReference type="GO" id="GO:0009927">
    <property type="term" value="F:histidine phosphotransfer kinase activity"/>
    <property type="evidence" value="ECO:0007669"/>
    <property type="project" value="TreeGrafter"/>
</dbReference>
<feature type="transmembrane region" description="Helical" evidence="8">
    <location>
        <begin position="321"/>
        <end position="337"/>
    </location>
</feature>
<dbReference type="InterPro" id="IPR011006">
    <property type="entry name" value="CheY-like_superfamily"/>
</dbReference>
<feature type="transmembrane region" description="Helical" evidence="8">
    <location>
        <begin position="199"/>
        <end position="220"/>
    </location>
</feature>
<dbReference type="EC" id="2.7.13.3" evidence="2"/>
<organism evidence="12">
    <name type="scientific">Schizophyllum commune (strain H4-8 / FGSC 9210)</name>
    <name type="common">Split gill fungus</name>
    <dbReference type="NCBI Taxonomy" id="578458"/>
    <lineage>
        <taxon>Eukaryota</taxon>
        <taxon>Fungi</taxon>
        <taxon>Dikarya</taxon>
        <taxon>Basidiomycota</taxon>
        <taxon>Agaricomycotina</taxon>
        <taxon>Agaricomycetes</taxon>
        <taxon>Agaricomycetidae</taxon>
        <taxon>Agaricales</taxon>
        <taxon>Schizophyllaceae</taxon>
        <taxon>Schizophyllum</taxon>
    </lineage>
</organism>
<keyword evidence="8" id="KW-1133">Transmembrane helix</keyword>
<dbReference type="VEuPathDB" id="FungiDB:SCHCODRAFT_02619696"/>
<dbReference type="SUPFAM" id="SSF52172">
    <property type="entry name" value="CheY-like"/>
    <property type="match status" value="1"/>
</dbReference>
<feature type="region of interest" description="Disordered" evidence="7">
    <location>
        <begin position="861"/>
        <end position="903"/>
    </location>
</feature>
<evidence type="ECO:0000256" key="5">
    <source>
        <dbReference type="ARBA" id="ARBA00022777"/>
    </source>
</evidence>